<dbReference type="InterPro" id="IPR036390">
    <property type="entry name" value="WH_DNA-bd_sf"/>
</dbReference>
<dbReference type="KEGG" id="pmes:FX988_04179"/>
<dbReference type="AlphaFoldDB" id="A0A857JR43"/>
<dbReference type="RefSeq" id="WP_160181951.1">
    <property type="nucleotide sequence ID" value="NZ_CP047656.1"/>
</dbReference>
<reference evidence="6 7" key="1">
    <citation type="submission" date="2019-12" db="EMBL/GenBank/DDBJ databases">
        <title>Genome sequencing and assembly of endphytes of Porphyra tenera.</title>
        <authorList>
            <person name="Park J.M."/>
            <person name="Shin R."/>
            <person name="Jo S.H."/>
        </authorList>
    </citation>
    <scope>NUCLEOTIDE SEQUENCE [LARGE SCALE GENOMIC DNA]</scope>
    <source>
        <strain evidence="6 7">GPM4</strain>
    </source>
</reference>
<keyword evidence="4" id="KW-0804">Transcription</keyword>
<dbReference type="InterPro" id="IPR036388">
    <property type="entry name" value="WH-like_DNA-bd_sf"/>
</dbReference>
<proteinExistence type="inferred from homology"/>
<organism evidence="6 7">
    <name type="scientific">Paraglaciecola mesophila</name>
    <dbReference type="NCBI Taxonomy" id="197222"/>
    <lineage>
        <taxon>Bacteria</taxon>
        <taxon>Pseudomonadati</taxon>
        <taxon>Pseudomonadota</taxon>
        <taxon>Gammaproteobacteria</taxon>
        <taxon>Alteromonadales</taxon>
        <taxon>Alteromonadaceae</taxon>
        <taxon>Paraglaciecola</taxon>
    </lineage>
</organism>
<dbReference type="PANTHER" id="PTHR30537">
    <property type="entry name" value="HTH-TYPE TRANSCRIPTIONAL REGULATOR"/>
    <property type="match status" value="1"/>
</dbReference>
<dbReference type="SUPFAM" id="SSF46785">
    <property type="entry name" value="Winged helix' DNA-binding domain"/>
    <property type="match status" value="1"/>
</dbReference>
<dbReference type="InterPro" id="IPR058163">
    <property type="entry name" value="LysR-type_TF_proteobact-type"/>
</dbReference>
<dbReference type="GO" id="GO:0003677">
    <property type="term" value="F:DNA binding"/>
    <property type="evidence" value="ECO:0007669"/>
    <property type="project" value="UniProtKB-KW"/>
</dbReference>
<evidence type="ECO:0000256" key="2">
    <source>
        <dbReference type="ARBA" id="ARBA00023015"/>
    </source>
</evidence>
<dbReference type="Gene3D" id="3.40.190.290">
    <property type="match status" value="1"/>
</dbReference>
<dbReference type="InterPro" id="IPR000847">
    <property type="entry name" value="LysR_HTH_N"/>
</dbReference>
<evidence type="ECO:0000313" key="6">
    <source>
        <dbReference type="EMBL" id="QHJ13898.1"/>
    </source>
</evidence>
<dbReference type="SUPFAM" id="SSF53850">
    <property type="entry name" value="Periplasmic binding protein-like II"/>
    <property type="match status" value="1"/>
</dbReference>
<protein>
    <submittedName>
        <fullName evidence="6">HTH-type transcriptional regulator PgrR</fullName>
    </submittedName>
</protein>
<keyword evidence="3" id="KW-0238">DNA-binding</keyword>
<comment type="similarity">
    <text evidence="1">Belongs to the LysR transcriptional regulatory family.</text>
</comment>
<dbReference type="Gene3D" id="1.10.10.10">
    <property type="entry name" value="Winged helix-like DNA-binding domain superfamily/Winged helix DNA-binding domain"/>
    <property type="match status" value="1"/>
</dbReference>
<dbReference type="Pfam" id="PF03466">
    <property type="entry name" value="LysR_substrate"/>
    <property type="match status" value="1"/>
</dbReference>
<dbReference type="OrthoDB" id="5723059at2"/>
<evidence type="ECO:0000259" key="5">
    <source>
        <dbReference type="PROSITE" id="PS50931"/>
    </source>
</evidence>
<evidence type="ECO:0000256" key="4">
    <source>
        <dbReference type="ARBA" id="ARBA00023163"/>
    </source>
</evidence>
<evidence type="ECO:0000256" key="1">
    <source>
        <dbReference type="ARBA" id="ARBA00009437"/>
    </source>
</evidence>
<dbReference type="FunFam" id="1.10.10.10:FF:000001">
    <property type="entry name" value="LysR family transcriptional regulator"/>
    <property type="match status" value="1"/>
</dbReference>
<dbReference type="InterPro" id="IPR005119">
    <property type="entry name" value="LysR_subst-bd"/>
</dbReference>
<feature type="domain" description="HTH lysR-type" evidence="5">
    <location>
        <begin position="4"/>
        <end position="61"/>
    </location>
</feature>
<dbReference type="EMBL" id="CP047656">
    <property type="protein sequence ID" value="QHJ13898.1"/>
    <property type="molecule type" value="Genomic_DNA"/>
</dbReference>
<evidence type="ECO:0000313" key="7">
    <source>
        <dbReference type="Proteomes" id="UP000464524"/>
    </source>
</evidence>
<dbReference type="Proteomes" id="UP000464524">
    <property type="component" value="Chromosome"/>
</dbReference>
<dbReference type="PROSITE" id="PS50931">
    <property type="entry name" value="HTH_LYSR"/>
    <property type="match status" value="1"/>
</dbReference>
<name>A0A857JR43_9ALTE</name>
<dbReference type="PANTHER" id="PTHR30537:SF5">
    <property type="entry name" value="HTH-TYPE TRANSCRIPTIONAL ACTIVATOR TTDR-RELATED"/>
    <property type="match status" value="1"/>
</dbReference>
<accession>A0A857JR43</accession>
<gene>
    <name evidence="6" type="ORF">FX988_04179</name>
</gene>
<keyword evidence="2" id="KW-0805">Transcription regulation</keyword>
<keyword evidence="7" id="KW-1185">Reference proteome</keyword>
<sequence>MKNVNLNDLAVFTEVVRANGFRAAADKLNLAPGSVSEIVQRIESRLGVRLIERTTRKISLTNAGERLLKRSIPALAELEHALNDTQEEQDALAGTLRLSAPKSSSPFFLDEVITEFASTYPTVDIEIIYNDEKVDLVTSGIDGAIRSQTLLENGSHSVEIGPELEMTLVASPDYFKRKGLPTHPTELTQHDGIRFGFGSADRLAPWEFKDEQNTLYMVRPKPRMIVNDLVSLLHFAQSGFGVTYVYRKPADALIRSGKLISIFDEYIPNLPRYTINYLTKRHMPARLRAFIDLAKRF</sequence>
<evidence type="ECO:0000256" key="3">
    <source>
        <dbReference type="ARBA" id="ARBA00023125"/>
    </source>
</evidence>
<dbReference type="GO" id="GO:0003700">
    <property type="term" value="F:DNA-binding transcription factor activity"/>
    <property type="evidence" value="ECO:0007669"/>
    <property type="project" value="InterPro"/>
</dbReference>
<dbReference type="Pfam" id="PF00126">
    <property type="entry name" value="HTH_1"/>
    <property type="match status" value="1"/>
</dbReference>